<protein>
    <submittedName>
        <fullName evidence="1">Uncharacterized protein</fullName>
    </submittedName>
</protein>
<reference evidence="2" key="1">
    <citation type="submission" date="2016-10" db="EMBL/GenBank/DDBJ databases">
        <authorList>
            <person name="Varghese N."/>
            <person name="Submissions S."/>
        </authorList>
    </citation>
    <scope>NUCLEOTIDE SEQUENCE [LARGE SCALE GENOMIC DNA]</scope>
    <source>
        <strain evidence="2">CGMCC 1.8946</strain>
    </source>
</reference>
<dbReference type="STRING" id="624147.SAMN04487970_1017105"/>
<dbReference type="EMBL" id="FMTT01000017">
    <property type="protein sequence ID" value="SCW58646.1"/>
    <property type="molecule type" value="Genomic_DNA"/>
</dbReference>
<sequence length="66" mass="7273">MKSITSISKIKSEFSLQNATSFGSVKIFLAYLEKIKLAQAMSSLSGGKAHNSIFPIHRILLYLVVD</sequence>
<evidence type="ECO:0000313" key="2">
    <source>
        <dbReference type="Proteomes" id="UP000198601"/>
    </source>
</evidence>
<organism evidence="1 2">
    <name type="scientific">Paenibacillus tianmuensis</name>
    <dbReference type="NCBI Taxonomy" id="624147"/>
    <lineage>
        <taxon>Bacteria</taxon>
        <taxon>Bacillati</taxon>
        <taxon>Bacillota</taxon>
        <taxon>Bacilli</taxon>
        <taxon>Bacillales</taxon>
        <taxon>Paenibacillaceae</taxon>
        <taxon>Paenibacillus</taxon>
    </lineage>
</organism>
<evidence type="ECO:0000313" key="1">
    <source>
        <dbReference type="EMBL" id="SCW58646.1"/>
    </source>
</evidence>
<dbReference type="Proteomes" id="UP000198601">
    <property type="component" value="Unassembled WGS sequence"/>
</dbReference>
<name>A0A1G4RPD0_9BACL</name>
<accession>A0A1G4RPD0</accession>
<proteinExistence type="predicted"/>
<dbReference type="AlphaFoldDB" id="A0A1G4RPD0"/>
<keyword evidence="2" id="KW-1185">Reference proteome</keyword>
<gene>
    <name evidence="1" type="ORF">SAMN04487970_1017105</name>
</gene>